<keyword evidence="1" id="KW-0732">Signal</keyword>
<dbReference type="InterPro" id="IPR036582">
    <property type="entry name" value="Mao_N_sf"/>
</dbReference>
<dbReference type="PANTHER" id="PTHR40446">
    <property type="entry name" value="N-ACETYLGLUCOSAMINE-1-PHOSPHODIESTER ALPHA-N-ACETYLGLUCOSAMINIDASE"/>
    <property type="match status" value="1"/>
</dbReference>
<comment type="caution">
    <text evidence="3">The sequence shown here is derived from an EMBL/GenBank/DDBJ whole genome shotgun (WGS) entry which is preliminary data.</text>
</comment>
<protein>
    <submittedName>
        <fullName evidence="3">Copper amine oxidase-like protein</fullName>
    </submittedName>
</protein>
<dbReference type="Proteomes" id="UP000242310">
    <property type="component" value="Unassembled WGS sequence"/>
</dbReference>
<feature type="signal peptide" evidence="1">
    <location>
        <begin position="1"/>
        <end position="25"/>
    </location>
</feature>
<keyword evidence="4" id="KW-1185">Reference proteome</keyword>
<evidence type="ECO:0000259" key="2">
    <source>
        <dbReference type="PROSITE" id="PS50206"/>
    </source>
</evidence>
<reference evidence="3 4" key="1">
    <citation type="submission" date="2018-03" db="EMBL/GenBank/DDBJ databases">
        <title>Genomic Encyclopedia of Type Strains, Phase III (KMG-III): the genomes of soil and plant-associated and newly described type strains.</title>
        <authorList>
            <person name="Whitman W."/>
        </authorList>
    </citation>
    <scope>NUCLEOTIDE SEQUENCE [LARGE SCALE GENOMIC DNA]</scope>
    <source>
        <strain evidence="3 4">CGMCC 1.07653</strain>
    </source>
</reference>
<feature type="domain" description="Rhodanese" evidence="2">
    <location>
        <begin position="402"/>
        <end position="456"/>
    </location>
</feature>
<evidence type="ECO:0000256" key="1">
    <source>
        <dbReference type="SAM" id="SignalP"/>
    </source>
</evidence>
<accession>A0A2P8HQJ1</accession>
<dbReference type="Pfam" id="PF07833">
    <property type="entry name" value="Cu_amine_oxidN1"/>
    <property type="match status" value="1"/>
</dbReference>
<evidence type="ECO:0000313" key="3">
    <source>
        <dbReference type="EMBL" id="PSL48487.1"/>
    </source>
</evidence>
<proteinExistence type="predicted"/>
<sequence length="471" mass="50918">MKKAGLLCGLATVVLSLMVSETSYAEHSEPVYGYMDHEANRSLVPLRFVSETFGADVRWENDTRTAVVQHEGTRVDLPVDGREAVVNGETRALETSPAITNNRTYIPLRFMNDMLGYTTTWDGDRYIANVVHNDDTVEVTIDLGRSTQAGHGAIAGVQTSYRMIDLTNRHLDVDVGLAHGRVGATAPLAHIAAAGGADYAVNGTFFDAYTANTDPYGMIQTDGELAHIGRGKTAIGFTPTNEILMDVLSPEVEGYVAGGERWDETWYATWMNREAAESGSESILYTRAFGSEVTHNTGTHIVVENDIVREVTSETTAIPADGFVLYLNGSAESQMAERFNVGEPAGYEINYEAETSSDERWHEAETILGAGPRLVRDGVIDVGTTAEEFHDPAVTQRSASRSAIGVTEDRRLIVLTASGATMEQLARAMQSLGAEQAMNLDGGASSGLYEGGSYIAPPGRELSNALLFRMN</sequence>
<feature type="chain" id="PRO_5015189606" evidence="1">
    <location>
        <begin position="26"/>
        <end position="471"/>
    </location>
</feature>
<dbReference type="SUPFAM" id="SSF55383">
    <property type="entry name" value="Copper amine oxidase, domain N"/>
    <property type="match status" value="1"/>
</dbReference>
<evidence type="ECO:0000313" key="4">
    <source>
        <dbReference type="Proteomes" id="UP000242310"/>
    </source>
</evidence>
<dbReference type="Gene3D" id="3.30.457.10">
    <property type="entry name" value="Copper amine oxidase-like, N-terminal domain"/>
    <property type="match status" value="1"/>
</dbReference>
<dbReference type="InterPro" id="IPR018711">
    <property type="entry name" value="NAGPA"/>
</dbReference>
<gene>
    <name evidence="3" type="ORF">B0H94_10487</name>
</gene>
<dbReference type="Pfam" id="PF09992">
    <property type="entry name" value="NAGPA"/>
    <property type="match status" value="1"/>
</dbReference>
<organism evidence="3 4">
    <name type="scientific">Salsuginibacillus halophilus</name>
    <dbReference type="NCBI Taxonomy" id="517424"/>
    <lineage>
        <taxon>Bacteria</taxon>
        <taxon>Bacillati</taxon>
        <taxon>Bacillota</taxon>
        <taxon>Bacilli</taxon>
        <taxon>Bacillales</taxon>
        <taxon>Bacillaceae</taxon>
        <taxon>Salsuginibacillus</taxon>
    </lineage>
</organism>
<dbReference type="PANTHER" id="PTHR40446:SF2">
    <property type="entry name" value="N-ACETYLGLUCOSAMINE-1-PHOSPHODIESTER ALPHA-N-ACETYLGLUCOSAMINIDASE"/>
    <property type="match status" value="1"/>
</dbReference>
<dbReference type="EMBL" id="PYAV01000004">
    <property type="protein sequence ID" value="PSL48487.1"/>
    <property type="molecule type" value="Genomic_DNA"/>
</dbReference>
<dbReference type="InterPro" id="IPR012854">
    <property type="entry name" value="Cu_amine_oxidase-like_N"/>
</dbReference>
<dbReference type="InterPro" id="IPR001763">
    <property type="entry name" value="Rhodanese-like_dom"/>
</dbReference>
<dbReference type="PROSITE" id="PS50206">
    <property type="entry name" value="RHODANESE_3"/>
    <property type="match status" value="1"/>
</dbReference>
<name>A0A2P8HQJ1_9BACI</name>
<dbReference type="RefSeq" id="WP_181315253.1">
    <property type="nucleotide sequence ID" value="NZ_PYAV01000004.1"/>
</dbReference>
<dbReference type="AlphaFoldDB" id="A0A2P8HQJ1"/>